<keyword evidence="1" id="KW-1133">Transmembrane helix</keyword>
<dbReference type="Gene3D" id="3.30.700.10">
    <property type="entry name" value="Glycoprotein, Type 4 Pilin"/>
    <property type="match status" value="1"/>
</dbReference>
<name>A0A1G2IEH1_9BACT</name>
<dbReference type="Proteomes" id="UP000176774">
    <property type="component" value="Unassembled WGS sequence"/>
</dbReference>
<evidence type="ECO:0000256" key="1">
    <source>
        <dbReference type="SAM" id="Phobius"/>
    </source>
</evidence>
<dbReference type="PROSITE" id="PS00409">
    <property type="entry name" value="PROKAR_NTER_METHYL"/>
    <property type="match status" value="1"/>
</dbReference>
<dbReference type="AlphaFoldDB" id="A0A1G2IEH1"/>
<evidence type="ECO:0000313" key="3">
    <source>
        <dbReference type="Proteomes" id="UP000176774"/>
    </source>
</evidence>
<dbReference type="EMBL" id="MHPA01000016">
    <property type="protein sequence ID" value="OGZ73037.1"/>
    <property type="molecule type" value="Genomic_DNA"/>
</dbReference>
<dbReference type="Pfam" id="PF07963">
    <property type="entry name" value="N_methyl"/>
    <property type="match status" value="1"/>
</dbReference>
<evidence type="ECO:0008006" key="4">
    <source>
        <dbReference type="Google" id="ProtNLM"/>
    </source>
</evidence>
<dbReference type="SUPFAM" id="SSF54523">
    <property type="entry name" value="Pili subunits"/>
    <property type="match status" value="1"/>
</dbReference>
<proteinExistence type="predicted"/>
<keyword evidence="1" id="KW-0472">Membrane</keyword>
<sequence>MLFFGTQMVHKLDEKVDVICGRGLNKGLISEPIMFNRNNTLITKFRLFDESDAGFTLVELIVVVAVTSMLLVILISNFTKTRSQFALSRTAYKFAQDIRRVQGMALSTSQYRDSEGVLHQVEGYGVYVDLANPKQYVMYADVDGNRFYDGSITDYVVETVNLEPGVVMSNLDSVDKASVDFLPPIPLTKILWTSDCAGDPDPDCPDGLLELTITFQSEIDPTQTKNAYVNNAGLAEVQ</sequence>
<protein>
    <recommendedName>
        <fullName evidence="4">Type II secretion system protein GspH</fullName>
    </recommendedName>
</protein>
<keyword evidence="1" id="KW-0812">Transmembrane</keyword>
<organism evidence="2 3">
    <name type="scientific">Candidatus Staskawiczbacteria bacterium RIFCSPLOWO2_01_FULL_38_12b</name>
    <dbReference type="NCBI Taxonomy" id="1802214"/>
    <lineage>
        <taxon>Bacteria</taxon>
        <taxon>Candidatus Staskawicziibacteriota</taxon>
    </lineage>
</organism>
<dbReference type="InterPro" id="IPR012902">
    <property type="entry name" value="N_methyl_site"/>
</dbReference>
<dbReference type="NCBIfam" id="TIGR02532">
    <property type="entry name" value="IV_pilin_GFxxxE"/>
    <property type="match status" value="1"/>
</dbReference>
<comment type="caution">
    <text evidence="2">The sequence shown here is derived from an EMBL/GenBank/DDBJ whole genome shotgun (WGS) entry which is preliminary data.</text>
</comment>
<reference evidence="2 3" key="1">
    <citation type="journal article" date="2016" name="Nat. Commun.">
        <title>Thousands of microbial genomes shed light on interconnected biogeochemical processes in an aquifer system.</title>
        <authorList>
            <person name="Anantharaman K."/>
            <person name="Brown C.T."/>
            <person name="Hug L.A."/>
            <person name="Sharon I."/>
            <person name="Castelle C.J."/>
            <person name="Probst A.J."/>
            <person name="Thomas B.C."/>
            <person name="Singh A."/>
            <person name="Wilkins M.J."/>
            <person name="Karaoz U."/>
            <person name="Brodie E.L."/>
            <person name="Williams K.H."/>
            <person name="Hubbard S.S."/>
            <person name="Banfield J.F."/>
        </authorList>
    </citation>
    <scope>NUCLEOTIDE SEQUENCE [LARGE SCALE GENOMIC DNA]</scope>
</reference>
<dbReference type="InterPro" id="IPR045584">
    <property type="entry name" value="Pilin-like"/>
</dbReference>
<dbReference type="STRING" id="1802214.A2908_01780"/>
<feature type="transmembrane region" description="Helical" evidence="1">
    <location>
        <begin position="53"/>
        <end position="75"/>
    </location>
</feature>
<gene>
    <name evidence="2" type="ORF">A2908_01780</name>
</gene>
<accession>A0A1G2IEH1</accession>
<evidence type="ECO:0000313" key="2">
    <source>
        <dbReference type="EMBL" id="OGZ73037.1"/>
    </source>
</evidence>